<evidence type="ECO:0000256" key="4">
    <source>
        <dbReference type="RuleBase" id="RU364043"/>
    </source>
</evidence>
<dbReference type="Pfam" id="PF00293">
    <property type="entry name" value="NUDIX"/>
    <property type="match status" value="1"/>
</dbReference>
<comment type="cofactor">
    <cofactor evidence="4">
        <name>Mg(2+)</name>
        <dbReference type="ChEBI" id="CHEBI:18420"/>
    </cofactor>
</comment>
<evidence type="ECO:0000313" key="7">
    <source>
        <dbReference type="Proteomes" id="UP001501671"/>
    </source>
</evidence>
<organism evidence="6 7">
    <name type="scientific">Pigmentiphaga soli</name>
    <dbReference type="NCBI Taxonomy" id="1007095"/>
    <lineage>
        <taxon>Bacteria</taxon>
        <taxon>Pseudomonadati</taxon>
        <taxon>Pseudomonadota</taxon>
        <taxon>Betaproteobacteria</taxon>
        <taxon>Burkholderiales</taxon>
        <taxon>Alcaligenaceae</taxon>
        <taxon>Pigmentiphaga</taxon>
    </lineage>
</organism>
<protein>
    <recommendedName>
        <fullName evidence="3 4">Phosphatase NudJ</fullName>
        <ecNumber evidence="4">3.6.1.-</ecNumber>
    </recommendedName>
</protein>
<dbReference type="RefSeq" id="WP_345245195.1">
    <property type="nucleotide sequence ID" value="NZ_BAABFO010000001.1"/>
</dbReference>
<sequence>MVWTPRVTVAAIIERDGAFLMIEEHTNDGVRLSQPAGHLEPGESLVEAAIRETMEETAHPFTPSGWMGTYLWCIGSDPRRDDTYLRFTFVGSVGEPCNRALDPDVVRAFWITADELRARRPEHRSPLVMRCIDDYLAMQASGNGWLPLSTQHTEPFSAAAR</sequence>
<evidence type="ECO:0000256" key="3">
    <source>
        <dbReference type="ARBA" id="ARBA00015552"/>
    </source>
</evidence>
<dbReference type="InterPro" id="IPR033713">
    <property type="entry name" value="NudJ"/>
</dbReference>
<dbReference type="InterPro" id="IPR015797">
    <property type="entry name" value="NUDIX_hydrolase-like_dom_sf"/>
</dbReference>
<dbReference type="PANTHER" id="PTHR43222">
    <property type="entry name" value="NUDIX HYDROLASE 23"/>
    <property type="match status" value="1"/>
</dbReference>
<dbReference type="CDD" id="cd03675">
    <property type="entry name" value="NUDIX_Hydrolase"/>
    <property type="match status" value="1"/>
</dbReference>
<dbReference type="EC" id="3.6.1.-" evidence="4"/>
<feature type="domain" description="Nudix hydrolase" evidence="5">
    <location>
        <begin position="4"/>
        <end position="133"/>
    </location>
</feature>
<name>A0ABP8GCR4_9BURK</name>
<comment type="subunit">
    <text evidence="2 4">Monomer.</text>
</comment>
<dbReference type="Gene3D" id="3.90.79.10">
    <property type="entry name" value="Nucleoside Triphosphate Pyrophosphohydrolase"/>
    <property type="match status" value="1"/>
</dbReference>
<dbReference type="GO" id="GO:0016787">
    <property type="term" value="F:hydrolase activity"/>
    <property type="evidence" value="ECO:0007669"/>
    <property type="project" value="UniProtKB-KW"/>
</dbReference>
<proteinExistence type="inferred from homology"/>
<dbReference type="SUPFAM" id="SSF55811">
    <property type="entry name" value="Nudix"/>
    <property type="match status" value="1"/>
</dbReference>
<keyword evidence="4 6" id="KW-0378">Hydrolase</keyword>
<gene>
    <name evidence="4" type="primary">nudJ</name>
    <name evidence="6" type="ORF">GCM10023144_00900</name>
</gene>
<evidence type="ECO:0000313" key="6">
    <source>
        <dbReference type="EMBL" id="GAA4321567.1"/>
    </source>
</evidence>
<comment type="caution">
    <text evidence="6">The sequence shown here is derived from an EMBL/GenBank/DDBJ whole genome shotgun (WGS) entry which is preliminary data.</text>
</comment>
<dbReference type="Proteomes" id="UP001501671">
    <property type="component" value="Unassembled WGS sequence"/>
</dbReference>
<evidence type="ECO:0000256" key="1">
    <source>
        <dbReference type="ARBA" id="ARBA00007608"/>
    </source>
</evidence>
<dbReference type="PANTHER" id="PTHR43222:SF11">
    <property type="entry name" value="PHOSPHATASE NUDJ"/>
    <property type="match status" value="1"/>
</dbReference>
<keyword evidence="7" id="KW-1185">Reference proteome</keyword>
<dbReference type="EMBL" id="BAABFO010000001">
    <property type="protein sequence ID" value="GAA4321567.1"/>
    <property type="molecule type" value="Genomic_DNA"/>
</dbReference>
<keyword evidence="4" id="KW-0460">Magnesium</keyword>
<evidence type="ECO:0000256" key="2">
    <source>
        <dbReference type="ARBA" id="ARBA00011245"/>
    </source>
</evidence>
<comment type="similarity">
    <text evidence="1 4">Belongs to the Nudix hydrolase family. NudJ subfamily.</text>
</comment>
<reference evidence="7" key="1">
    <citation type="journal article" date="2019" name="Int. J. Syst. Evol. Microbiol.">
        <title>The Global Catalogue of Microorganisms (GCM) 10K type strain sequencing project: providing services to taxonomists for standard genome sequencing and annotation.</title>
        <authorList>
            <consortium name="The Broad Institute Genomics Platform"/>
            <consortium name="The Broad Institute Genome Sequencing Center for Infectious Disease"/>
            <person name="Wu L."/>
            <person name="Ma J."/>
        </authorList>
    </citation>
    <scope>NUCLEOTIDE SEQUENCE [LARGE SCALE GENOMIC DNA]</scope>
    <source>
        <strain evidence="7">JCM 17666</strain>
    </source>
</reference>
<dbReference type="PROSITE" id="PS51462">
    <property type="entry name" value="NUDIX"/>
    <property type="match status" value="1"/>
</dbReference>
<dbReference type="InterPro" id="IPR000086">
    <property type="entry name" value="NUDIX_hydrolase_dom"/>
</dbReference>
<accession>A0ABP8GCR4</accession>
<evidence type="ECO:0000259" key="5">
    <source>
        <dbReference type="PROSITE" id="PS51462"/>
    </source>
</evidence>